<accession>A0A4R2N5K6</accession>
<dbReference type="AlphaFoldDB" id="A0A4R2N5K6"/>
<evidence type="ECO:0000313" key="1">
    <source>
        <dbReference type="EMBL" id="TCP16081.1"/>
    </source>
</evidence>
<comment type="caution">
    <text evidence="1">The sequence shown here is derived from an EMBL/GenBank/DDBJ whole genome shotgun (WGS) entry which is preliminary data.</text>
</comment>
<sequence>MAFLRPSLPISRRQALAWGAGAAGLCMAQLTYASGHKHRRPIPGTLQLAAAWEQTGGFHLGVLAVPAATAPTLQVLTALELPTRAHGMIAPPDGSVLAVARRPGDWLVRWQPGNAQAPQWHWIEPARAFNGHVLASPDGQRLYTTETDLETGASLVGVRDARSLEKLDEWPTHGVDAHELIWDSPQGNAPASLIVANGGVPTSADTGRSKRDLHTMDSSLVRLQGDSGALLGQWRLSDQRLSLRHLAWNTQRNVLGIALQAEHDQESERSMAPVLALFDGQALHTGALAPLNTVTATTDSHNLHGYGGSIAATRHGWAVSCPRAQGVAHFGIQGQWQGLVPLPEACALAVYNTQVWAAGRRHSLQDILASTPLLHPHSAALAQVRLDNHWVVHSGISG</sequence>
<dbReference type="RefSeq" id="WP_241524951.1">
    <property type="nucleotide sequence ID" value="NZ_QXNC01000018.1"/>
</dbReference>
<dbReference type="InterPro" id="IPR008311">
    <property type="entry name" value="UCP028101"/>
</dbReference>
<evidence type="ECO:0008006" key="3">
    <source>
        <dbReference type="Google" id="ProtNLM"/>
    </source>
</evidence>
<proteinExistence type="predicted"/>
<name>A0A4R2N5K6_9BURK</name>
<evidence type="ECO:0000313" key="2">
    <source>
        <dbReference type="Proteomes" id="UP000295182"/>
    </source>
</evidence>
<organism evidence="1 2">
    <name type="scientific">Simplicispira metamorpha</name>
    <dbReference type="NCBI Taxonomy" id="80881"/>
    <lineage>
        <taxon>Bacteria</taxon>
        <taxon>Pseudomonadati</taxon>
        <taxon>Pseudomonadota</taxon>
        <taxon>Betaproteobacteria</taxon>
        <taxon>Burkholderiales</taxon>
        <taxon>Comamonadaceae</taxon>
        <taxon>Simplicispira</taxon>
    </lineage>
</organism>
<dbReference type="Proteomes" id="UP000295182">
    <property type="component" value="Unassembled WGS sequence"/>
</dbReference>
<dbReference type="EMBL" id="SLXH01000021">
    <property type="protein sequence ID" value="TCP16081.1"/>
    <property type="molecule type" value="Genomic_DNA"/>
</dbReference>
<dbReference type="Pfam" id="PF07433">
    <property type="entry name" value="DUF1513"/>
    <property type="match status" value="1"/>
</dbReference>
<dbReference type="InterPro" id="IPR011044">
    <property type="entry name" value="Quino_amine_DH_bsu"/>
</dbReference>
<keyword evidence="2" id="KW-1185">Reference proteome</keyword>
<reference evidence="1 2" key="1">
    <citation type="submission" date="2019-03" db="EMBL/GenBank/DDBJ databases">
        <title>Genomic Encyclopedia of Type Strains, Phase IV (KMG-IV): sequencing the most valuable type-strain genomes for metagenomic binning, comparative biology and taxonomic classification.</title>
        <authorList>
            <person name="Goeker M."/>
        </authorList>
    </citation>
    <scope>NUCLEOTIDE SEQUENCE [LARGE SCALE GENOMIC DNA]</scope>
    <source>
        <strain evidence="1 2">DSM 1837</strain>
    </source>
</reference>
<dbReference type="SUPFAM" id="SSF50969">
    <property type="entry name" value="YVTN repeat-like/Quinoprotein amine dehydrogenase"/>
    <property type="match status" value="1"/>
</dbReference>
<protein>
    <recommendedName>
        <fullName evidence="3">DUF1513 domain-containing protein</fullName>
    </recommendedName>
</protein>
<gene>
    <name evidence="1" type="ORF">EV674_12170</name>
</gene>